<accession>A0A0B6Z2S0</accession>
<evidence type="ECO:0000313" key="1">
    <source>
        <dbReference type="EMBL" id="CEK62848.1"/>
    </source>
</evidence>
<dbReference type="EMBL" id="HACG01015983">
    <property type="protein sequence ID" value="CEK62848.1"/>
    <property type="molecule type" value="Transcribed_RNA"/>
</dbReference>
<name>A0A0B6Z2S0_9EUPU</name>
<protein>
    <submittedName>
        <fullName evidence="1">Uncharacterized protein</fullName>
    </submittedName>
</protein>
<dbReference type="AlphaFoldDB" id="A0A0B6Z2S0"/>
<organism evidence="1">
    <name type="scientific">Arion vulgaris</name>
    <dbReference type="NCBI Taxonomy" id="1028688"/>
    <lineage>
        <taxon>Eukaryota</taxon>
        <taxon>Metazoa</taxon>
        <taxon>Spiralia</taxon>
        <taxon>Lophotrochozoa</taxon>
        <taxon>Mollusca</taxon>
        <taxon>Gastropoda</taxon>
        <taxon>Heterobranchia</taxon>
        <taxon>Euthyneura</taxon>
        <taxon>Panpulmonata</taxon>
        <taxon>Eupulmonata</taxon>
        <taxon>Stylommatophora</taxon>
        <taxon>Helicina</taxon>
        <taxon>Arionoidea</taxon>
        <taxon>Arionidae</taxon>
        <taxon>Arion</taxon>
    </lineage>
</organism>
<reference evidence="1" key="1">
    <citation type="submission" date="2014-12" db="EMBL/GenBank/DDBJ databases">
        <title>Insight into the proteome of Arion vulgaris.</title>
        <authorList>
            <person name="Aradska J."/>
            <person name="Bulat T."/>
            <person name="Smidak R."/>
            <person name="Sarate P."/>
            <person name="Gangsoo J."/>
            <person name="Sialana F."/>
            <person name="Bilban M."/>
            <person name="Lubec G."/>
        </authorList>
    </citation>
    <scope>NUCLEOTIDE SEQUENCE</scope>
    <source>
        <tissue evidence="1">Skin</tissue>
    </source>
</reference>
<feature type="non-terminal residue" evidence="1">
    <location>
        <position position="84"/>
    </location>
</feature>
<sequence>SSQKLECLYIILRVASECLLHLCGKGQLSCRYPLFTESLINTATNSWTSYLRNVMDTDMELFKEMYSTILHSIAAILVVHDMYQ</sequence>
<feature type="non-terminal residue" evidence="1">
    <location>
        <position position="1"/>
    </location>
</feature>
<proteinExistence type="predicted"/>
<gene>
    <name evidence="1" type="primary">ORF46302</name>
</gene>